<dbReference type="Proteomes" id="UP000244722">
    <property type="component" value="Unassembled WGS sequence"/>
</dbReference>
<feature type="region of interest" description="Disordered" evidence="3">
    <location>
        <begin position="160"/>
        <end position="186"/>
    </location>
</feature>
<evidence type="ECO:0000256" key="3">
    <source>
        <dbReference type="SAM" id="MobiDB-lite"/>
    </source>
</evidence>
<dbReference type="EMBL" id="NESQ01000064">
    <property type="protein sequence ID" value="PUU80479.1"/>
    <property type="molecule type" value="Genomic_DNA"/>
</dbReference>
<dbReference type="GO" id="GO:0003697">
    <property type="term" value="F:single-stranded DNA binding"/>
    <property type="evidence" value="ECO:0007669"/>
    <property type="project" value="TreeGrafter"/>
</dbReference>
<dbReference type="GO" id="GO:0000724">
    <property type="term" value="P:double-strand break repair via homologous recombination"/>
    <property type="evidence" value="ECO:0007669"/>
    <property type="project" value="TreeGrafter"/>
</dbReference>
<dbReference type="SUPFAM" id="SSF52540">
    <property type="entry name" value="P-loop containing nucleoside triphosphate hydrolases"/>
    <property type="match status" value="1"/>
</dbReference>
<evidence type="ECO:0000256" key="1">
    <source>
        <dbReference type="ARBA" id="ARBA00004123"/>
    </source>
</evidence>
<name>A0A2T6ZYC1_TUBBO</name>
<organism evidence="4 5">
    <name type="scientific">Tuber borchii</name>
    <name type="common">White truffle</name>
    <dbReference type="NCBI Taxonomy" id="42251"/>
    <lineage>
        <taxon>Eukaryota</taxon>
        <taxon>Fungi</taxon>
        <taxon>Dikarya</taxon>
        <taxon>Ascomycota</taxon>
        <taxon>Pezizomycotina</taxon>
        <taxon>Pezizomycetes</taxon>
        <taxon>Pezizales</taxon>
        <taxon>Tuberaceae</taxon>
        <taxon>Tuber</taxon>
    </lineage>
</organism>
<sequence length="351" mass="37812">MPSTTPSAITAADTTTHLPAAGILASTLLTQNIRQSNIASHLPKTLPTSCLPLDQHALSSGFPYGLLTSISGVSATGKSLIAMHALTTHLLLHFNSSAAWVDTLGTFSPSLLQQVVSSRTSNDSKTTSNVLDRVQIMRVFDIHGLMEAIDELRTGHLDREKRQRVINDSEDEASEEEEPPPEPFNGTRVIVIDTISQPITTLMTTGPLQAQARMVGVTRSLSDLAKRYNICTLLLNAAVSKPGAGGRQQTYTYTQEDNLSSAFSAATSKPALGNVYAHCVDVNILLTRVKVRGRRKIGGSGGGESEDIVMEVLSDRTESGRTGMWAAFGIVGIPFDTLRKKREGRKDSKEI</sequence>
<dbReference type="GO" id="GO:0007131">
    <property type="term" value="P:reciprocal meiotic recombination"/>
    <property type="evidence" value="ECO:0007669"/>
    <property type="project" value="TreeGrafter"/>
</dbReference>
<dbReference type="GO" id="GO:0005815">
    <property type="term" value="C:microtubule organizing center"/>
    <property type="evidence" value="ECO:0007669"/>
    <property type="project" value="TreeGrafter"/>
</dbReference>
<dbReference type="InterPro" id="IPR027417">
    <property type="entry name" value="P-loop_NTPase"/>
</dbReference>
<dbReference type="STRING" id="42251.A0A2T6ZYC1"/>
<proteinExistence type="predicted"/>
<dbReference type="Gene3D" id="3.40.50.300">
    <property type="entry name" value="P-loop containing nucleotide triphosphate hydrolases"/>
    <property type="match status" value="1"/>
</dbReference>
<feature type="compositionally biased region" description="Acidic residues" evidence="3">
    <location>
        <begin position="168"/>
        <end position="180"/>
    </location>
</feature>
<dbReference type="PANTHER" id="PTHR46457">
    <property type="entry name" value="DNA REPAIR PROTEIN RAD51 HOMOLOG 4"/>
    <property type="match status" value="1"/>
</dbReference>
<comment type="subcellular location">
    <subcellularLocation>
        <location evidence="1">Nucleus</location>
    </subcellularLocation>
</comment>
<comment type="caution">
    <text evidence="4">The sequence shown here is derived from an EMBL/GenBank/DDBJ whole genome shotgun (WGS) entry which is preliminary data.</text>
</comment>
<dbReference type="GO" id="GO:0008094">
    <property type="term" value="F:ATP-dependent activity, acting on DNA"/>
    <property type="evidence" value="ECO:0007669"/>
    <property type="project" value="TreeGrafter"/>
</dbReference>
<evidence type="ECO:0000313" key="4">
    <source>
        <dbReference type="EMBL" id="PUU80479.1"/>
    </source>
</evidence>
<protein>
    <submittedName>
        <fullName evidence="4">Uncharacterized protein</fullName>
    </submittedName>
</protein>
<gene>
    <name evidence="4" type="ORF">B9Z19DRAFT_1079489</name>
</gene>
<dbReference type="GO" id="GO:0033063">
    <property type="term" value="C:Rad51B-Rad51C-Rad51D-XRCC2 complex"/>
    <property type="evidence" value="ECO:0007669"/>
    <property type="project" value="TreeGrafter"/>
</dbReference>
<dbReference type="PANTHER" id="PTHR46457:SF1">
    <property type="entry name" value="DNA REPAIR PROTEIN RAD51 HOMOLOG 4"/>
    <property type="match status" value="1"/>
</dbReference>
<dbReference type="AlphaFoldDB" id="A0A2T6ZYC1"/>
<keyword evidence="5" id="KW-1185">Reference proteome</keyword>
<evidence type="ECO:0000313" key="5">
    <source>
        <dbReference type="Proteomes" id="UP000244722"/>
    </source>
</evidence>
<dbReference type="GO" id="GO:0005657">
    <property type="term" value="C:replication fork"/>
    <property type="evidence" value="ECO:0007669"/>
    <property type="project" value="TreeGrafter"/>
</dbReference>
<dbReference type="GO" id="GO:0000400">
    <property type="term" value="F:four-way junction DNA binding"/>
    <property type="evidence" value="ECO:0007669"/>
    <property type="project" value="TreeGrafter"/>
</dbReference>
<dbReference type="GO" id="GO:0000723">
    <property type="term" value="P:telomere maintenance"/>
    <property type="evidence" value="ECO:0007669"/>
    <property type="project" value="TreeGrafter"/>
</dbReference>
<accession>A0A2T6ZYC1</accession>
<dbReference type="InterPro" id="IPR051988">
    <property type="entry name" value="HRR_RAD51_Paralog"/>
</dbReference>
<keyword evidence="2" id="KW-0539">Nucleus</keyword>
<dbReference type="OrthoDB" id="336321at2759"/>
<dbReference type="GO" id="GO:0042148">
    <property type="term" value="P:DNA strand invasion"/>
    <property type="evidence" value="ECO:0007669"/>
    <property type="project" value="TreeGrafter"/>
</dbReference>
<evidence type="ECO:0000256" key="2">
    <source>
        <dbReference type="ARBA" id="ARBA00023242"/>
    </source>
</evidence>
<reference evidence="4 5" key="1">
    <citation type="submission" date="2017-04" db="EMBL/GenBank/DDBJ databases">
        <title>Draft genome sequence of Tuber borchii Vittad., a whitish edible truffle.</title>
        <authorList>
            <consortium name="DOE Joint Genome Institute"/>
            <person name="Murat C."/>
            <person name="Kuo A."/>
            <person name="Barry K.W."/>
            <person name="Clum A."/>
            <person name="Dockter R.B."/>
            <person name="Fauchery L."/>
            <person name="Iotti M."/>
            <person name="Kohler A."/>
            <person name="Labutti K."/>
            <person name="Lindquist E.A."/>
            <person name="Lipzen A."/>
            <person name="Ohm R.A."/>
            <person name="Wang M."/>
            <person name="Grigoriev I.V."/>
            <person name="Zambonelli A."/>
            <person name="Martin F.M."/>
        </authorList>
    </citation>
    <scope>NUCLEOTIDE SEQUENCE [LARGE SCALE GENOMIC DNA]</scope>
    <source>
        <strain evidence="4 5">Tbo3840</strain>
    </source>
</reference>